<evidence type="ECO:0000313" key="2">
    <source>
        <dbReference type="Proteomes" id="UP000198824"/>
    </source>
</evidence>
<reference evidence="1 2" key="1">
    <citation type="submission" date="2016-10" db="EMBL/GenBank/DDBJ databases">
        <authorList>
            <person name="de Groot N.N."/>
        </authorList>
    </citation>
    <scope>NUCLEOTIDE SEQUENCE [LARGE SCALE GENOMIC DNA]</scope>
    <source>
        <strain evidence="1 2">S5-249</strain>
    </source>
</reference>
<dbReference type="STRING" id="1166337.SAMN05192580_0969"/>
<dbReference type="RefSeq" id="WP_093311510.1">
    <property type="nucleotide sequence ID" value="NZ_FOZG01000001.1"/>
</dbReference>
<evidence type="ECO:0008006" key="3">
    <source>
        <dbReference type="Google" id="ProtNLM"/>
    </source>
</evidence>
<evidence type="ECO:0000313" key="1">
    <source>
        <dbReference type="EMBL" id="SFR83134.1"/>
    </source>
</evidence>
<accession>A0A1I6JVW1</accession>
<organism evidence="1 2">
    <name type="scientific">Sphingomonas jatrophae</name>
    <dbReference type="NCBI Taxonomy" id="1166337"/>
    <lineage>
        <taxon>Bacteria</taxon>
        <taxon>Pseudomonadati</taxon>
        <taxon>Pseudomonadota</taxon>
        <taxon>Alphaproteobacteria</taxon>
        <taxon>Sphingomonadales</taxon>
        <taxon>Sphingomonadaceae</taxon>
        <taxon>Sphingomonas</taxon>
    </lineage>
</organism>
<dbReference type="AlphaFoldDB" id="A0A1I6JVW1"/>
<name>A0A1I6JVW1_9SPHN</name>
<gene>
    <name evidence="1" type="ORF">SAMN05192580_0969</name>
</gene>
<dbReference type="OrthoDB" id="7574979at2"/>
<sequence length="80" mass="8814">MLTRIGRTAHGKPWDEAADAELRSRVEAGELLPAIAKAMGRTQEAVRSRANIMHVPVRSSLGRGRRALTQLPLVDETLEQ</sequence>
<proteinExistence type="predicted"/>
<dbReference type="EMBL" id="FOZG01000001">
    <property type="protein sequence ID" value="SFR83134.1"/>
    <property type="molecule type" value="Genomic_DNA"/>
</dbReference>
<dbReference type="Proteomes" id="UP000198824">
    <property type="component" value="Unassembled WGS sequence"/>
</dbReference>
<protein>
    <recommendedName>
        <fullName evidence="3">GcrA cell cycle regulator</fullName>
    </recommendedName>
</protein>
<keyword evidence="2" id="KW-1185">Reference proteome</keyword>